<comment type="caution">
    <text evidence="2">The sequence shown here is derived from an EMBL/GenBank/DDBJ whole genome shotgun (WGS) entry which is preliminary data.</text>
</comment>
<dbReference type="RefSeq" id="WP_280656110.1">
    <property type="nucleotide sequence ID" value="NZ_JANQDH010000119.1"/>
</dbReference>
<evidence type="ECO:0000313" key="2">
    <source>
        <dbReference type="EMBL" id="MDH6062169.1"/>
    </source>
</evidence>
<reference evidence="2 3" key="1">
    <citation type="journal article" date="2023" name="J. Phycol.">
        <title>Chrysosporum ovalisporum is synonymous with the true-branching cyanobacterium Umezakia natans (Nostocales/Aphanizomenonaceae).</title>
        <authorList>
            <person name="McGregor G.B."/>
            <person name="Sendall B.C."/>
            <person name="Niiyama Y."/>
            <person name="Tuji A."/>
            <person name="Willis A."/>
        </authorList>
    </citation>
    <scope>NUCLEOTIDE SEQUENCE [LARGE SCALE GENOMIC DNA]</scope>
    <source>
        <strain evidence="2 3">ANA360D</strain>
    </source>
</reference>
<protein>
    <submittedName>
        <fullName evidence="2">Uncharacterized protein</fullName>
    </submittedName>
</protein>
<dbReference type="EMBL" id="JANQDH010000119">
    <property type="protein sequence ID" value="MDH6062169.1"/>
    <property type="molecule type" value="Genomic_DNA"/>
</dbReference>
<gene>
    <name evidence="2" type="ORF">NWP17_17300</name>
</gene>
<evidence type="ECO:0000256" key="1">
    <source>
        <dbReference type="SAM" id="Coils"/>
    </source>
</evidence>
<proteinExistence type="predicted"/>
<dbReference type="Proteomes" id="UP001159387">
    <property type="component" value="Unassembled WGS sequence"/>
</dbReference>
<name>A0AA43GV41_9CYAN</name>
<sequence length="63" mass="7310">MGTYLSNVSERPCQTLLVSDVSKSYYQDEQRAKLEHLEAEIDSLLQQLQNLNKQRLGENEPEE</sequence>
<accession>A0AA43GV41</accession>
<organism evidence="2 3">
    <name type="scientific">Chrysosporum bergii ANA360D</name>
    <dbReference type="NCBI Taxonomy" id="617107"/>
    <lineage>
        <taxon>Bacteria</taxon>
        <taxon>Bacillati</taxon>
        <taxon>Cyanobacteriota</taxon>
        <taxon>Cyanophyceae</taxon>
        <taxon>Nostocales</taxon>
        <taxon>Nodulariaceae</taxon>
        <taxon>Chrysosporum</taxon>
    </lineage>
</organism>
<evidence type="ECO:0000313" key="3">
    <source>
        <dbReference type="Proteomes" id="UP001159387"/>
    </source>
</evidence>
<dbReference type="AlphaFoldDB" id="A0AA43GV41"/>
<feature type="coiled-coil region" evidence="1">
    <location>
        <begin position="27"/>
        <end position="54"/>
    </location>
</feature>
<keyword evidence="3" id="KW-1185">Reference proteome</keyword>
<keyword evidence="1" id="KW-0175">Coiled coil</keyword>